<organism evidence="4 5">
    <name type="scientific">Corynebacterium maris DSM 45190</name>
    <dbReference type="NCBI Taxonomy" id="1224163"/>
    <lineage>
        <taxon>Bacteria</taxon>
        <taxon>Bacillati</taxon>
        <taxon>Actinomycetota</taxon>
        <taxon>Actinomycetes</taxon>
        <taxon>Mycobacteriales</taxon>
        <taxon>Corynebacteriaceae</taxon>
        <taxon>Corynebacterium</taxon>
    </lineage>
</organism>
<dbReference type="InterPro" id="IPR058058">
    <property type="entry name" value="CBU_0592-like"/>
</dbReference>
<dbReference type="EMBL" id="CP003924">
    <property type="protein sequence ID" value="AGS33679.1"/>
    <property type="molecule type" value="Genomic_DNA"/>
</dbReference>
<keyword evidence="5" id="KW-1185">Reference proteome</keyword>
<dbReference type="Pfam" id="PF26604">
    <property type="entry name" value="CBU_0592"/>
    <property type="match status" value="1"/>
</dbReference>
<protein>
    <submittedName>
        <fullName evidence="4">Putative permease</fullName>
    </submittedName>
</protein>
<dbReference type="AlphaFoldDB" id="S5SRE9"/>
<feature type="domain" description="CBU-0592-like" evidence="3">
    <location>
        <begin position="3"/>
        <end position="76"/>
    </location>
</feature>
<evidence type="ECO:0000313" key="4">
    <source>
        <dbReference type="EMBL" id="AGS33679.1"/>
    </source>
</evidence>
<dbReference type="NCBIfam" id="NF047864">
    <property type="entry name" value="CBU_0592_membra"/>
    <property type="match status" value="1"/>
</dbReference>
<feature type="compositionally biased region" description="Low complexity" evidence="1">
    <location>
        <begin position="82"/>
        <end position="96"/>
    </location>
</feature>
<feature type="transmembrane region" description="Helical" evidence="2">
    <location>
        <begin position="54"/>
        <end position="73"/>
    </location>
</feature>
<dbReference type="STRING" id="1224163.B841_00980"/>
<keyword evidence="2" id="KW-0812">Transmembrane</keyword>
<name>S5SRE9_9CORY</name>
<dbReference type="HOGENOM" id="CLU_174635_0_0_11"/>
<keyword evidence="2" id="KW-0472">Membrane</keyword>
<gene>
    <name evidence="4" type="ORF">B841_00980</name>
</gene>
<reference evidence="4 5" key="1">
    <citation type="submission" date="2012-11" db="EMBL/GenBank/DDBJ databases">
        <title>The complete genome sequence of Corynebacterium maris Coryn-1 (=DSM 45190).</title>
        <authorList>
            <person name="Schaffert L."/>
            <person name="Albersmeier A."/>
            <person name="Kalinowski J."/>
            <person name="Ruckert C."/>
        </authorList>
    </citation>
    <scope>NUCLEOTIDE SEQUENCE [LARGE SCALE GENOMIC DNA]</scope>
    <source>
        <strain evidence="5">Coryn-1</strain>
    </source>
</reference>
<dbReference type="KEGG" id="cmd:B841_00980"/>
<evidence type="ECO:0000256" key="2">
    <source>
        <dbReference type="SAM" id="Phobius"/>
    </source>
</evidence>
<evidence type="ECO:0000313" key="5">
    <source>
        <dbReference type="Proteomes" id="UP000015388"/>
    </source>
</evidence>
<sequence length="108" mass="11399">MVLLGLVASVALLVAFALLNMGKLTPNHYSYQILNFVGAGFLAASAFNPMNAGVFWTEVVWALLGLYGIVTIWRKRRASQTAPAAAPAPVTQVVSTDPLPSTPFPVAA</sequence>
<feature type="region of interest" description="Disordered" evidence="1">
    <location>
        <begin position="82"/>
        <end position="108"/>
    </location>
</feature>
<accession>S5SRE9</accession>
<proteinExistence type="predicted"/>
<keyword evidence="2" id="KW-1133">Transmembrane helix</keyword>
<evidence type="ECO:0000259" key="3">
    <source>
        <dbReference type="Pfam" id="PF26604"/>
    </source>
</evidence>
<evidence type="ECO:0000256" key="1">
    <source>
        <dbReference type="SAM" id="MobiDB-lite"/>
    </source>
</evidence>
<dbReference type="PATRIC" id="fig|1224163.3.peg.196"/>
<dbReference type="eggNOG" id="ENOG5032Q1R">
    <property type="taxonomic scope" value="Bacteria"/>
</dbReference>
<dbReference type="Proteomes" id="UP000015388">
    <property type="component" value="Chromosome"/>
</dbReference>